<keyword evidence="5" id="KW-0809">Transit peptide</keyword>
<keyword evidence="4" id="KW-0274">FAD</keyword>
<feature type="transmembrane region" description="Helical" evidence="10">
    <location>
        <begin position="15"/>
        <end position="38"/>
    </location>
</feature>
<dbReference type="InterPro" id="IPR045024">
    <property type="entry name" value="NDH-2"/>
</dbReference>
<organism evidence="13 14">
    <name type="scientific">Hydnomerulius pinastri MD-312</name>
    <dbReference type="NCBI Taxonomy" id="994086"/>
    <lineage>
        <taxon>Eukaryota</taxon>
        <taxon>Fungi</taxon>
        <taxon>Dikarya</taxon>
        <taxon>Basidiomycota</taxon>
        <taxon>Agaricomycotina</taxon>
        <taxon>Agaricomycetes</taxon>
        <taxon>Agaricomycetidae</taxon>
        <taxon>Boletales</taxon>
        <taxon>Boletales incertae sedis</taxon>
        <taxon>Leucogyrophana</taxon>
    </lineage>
</organism>
<dbReference type="AlphaFoldDB" id="A0A0C9V974"/>
<dbReference type="PANTHER" id="PTHR43706">
    <property type="entry name" value="NADH DEHYDROGENASE"/>
    <property type="match status" value="1"/>
</dbReference>
<dbReference type="GO" id="GO:0005739">
    <property type="term" value="C:mitochondrion"/>
    <property type="evidence" value="ECO:0007669"/>
    <property type="project" value="UniProtKB-ARBA"/>
</dbReference>
<sequence length="509" mass="56380">TPPSLTPTPPSKWRGFLQILGRVTLVTVFGCAGTFYYITHKERRPGTQLPFDPSKKTLVVLGSGWGATSLLKGLDTEDYNTIVISPKNFFFFTPLLPSVAAGTLNAGSILQPTRYITCHKARQVSVIEAEATSVDPVNKTVTFTDTSPLQPLSPTNTLKYDYLVYAVGAESQTFGIPGVKEHACFMKEVGDAEEMQRRFLDCVETAAFPGTSEEEKKRLLHMVVVGGGPTGIELTGGLHDFLEEDLKNWYPELHPYMRLTLVEALPSVLPMFSKELIQYTERTFKESRIEIMTGTMVKGMTPSSVLLKPKGTLEEEVDCGLVVWAAGNTLRKLTRDLMGKVGEQVNKRGLVIDDHLRMLGAPSIFAIGDCTSTSYTPTAQVASQQDAYLARMLELIAKWDALENKLQQLTNATVQGGNVTDGATTEAESIERKIERIKLKPFHYSHQGSLAYIRSDKAIADLPIFGREWANGGVATFLFWRSAYLSTIFSLRNWALVAGDRMRIKFFGR</sequence>
<accession>A0A0C9V974</accession>
<dbReference type="GO" id="GO:0050136">
    <property type="term" value="F:NADH dehydrogenase (quinone) (non-electrogenic) activity"/>
    <property type="evidence" value="ECO:0007669"/>
    <property type="project" value="UniProtKB-EC"/>
</dbReference>
<feature type="domain" description="External alternative NADH-ubiquinone oxidoreductase-like C-terminal" evidence="12">
    <location>
        <begin position="446"/>
        <end position="509"/>
    </location>
</feature>
<dbReference type="Proteomes" id="UP000053820">
    <property type="component" value="Unassembled WGS sequence"/>
</dbReference>
<dbReference type="OrthoDB" id="3244603at2759"/>
<protein>
    <recommendedName>
        <fullName evidence="2">NADH:ubiquinone reductase (non-electrogenic)</fullName>
        <ecNumber evidence="2">1.6.5.9</ecNumber>
    </recommendedName>
</protein>
<evidence type="ECO:0000256" key="6">
    <source>
        <dbReference type="ARBA" id="ARBA00023002"/>
    </source>
</evidence>
<dbReference type="PRINTS" id="PR00368">
    <property type="entry name" value="FADPNR"/>
</dbReference>
<dbReference type="EMBL" id="KN839856">
    <property type="protein sequence ID" value="KIJ62209.1"/>
    <property type="molecule type" value="Genomic_DNA"/>
</dbReference>
<evidence type="ECO:0000256" key="3">
    <source>
        <dbReference type="ARBA" id="ARBA00022630"/>
    </source>
</evidence>
<dbReference type="Pfam" id="PF22366">
    <property type="entry name" value="NDH2_C"/>
    <property type="match status" value="1"/>
</dbReference>
<comment type="similarity">
    <text evidence="1">Belongs to the NADH dehydrogenase family.</text>
</comment>
<keyword evidence="10" id="KW-0472">Membrane</keyword>
<comment type="catalytic activity">
    <reaction evidence="8">
        <text>a quinone + NADH + H(+) = a quinol + NAD(+)</text>
        <dbReference type="Rhea" id="RHEA:46160"/>
        <dbReference type="ChEBI" id="CHEBI:15378"/>
        <dbReference type="ChEBI" id="CHEBI:24646"/>
        <dbReference type="ChEBI" id="CHEBI:57540"/>
        <dbReference type="ChEBI" id="CHEBI:57945"/>
        <dbReference type="ChEBI" id="CHEBI:132124"/>
        <dbReference type="EC" id="1.6.5.9"/>
    </reaction>
</comment>
<keyword evidence="7" id="KW-0520">NAD</keyword>
<feature type="domain" description="FAD/NAD(P)-binding" evidence="11">
    <location>
        <begin position="57"/>
        <end position="385"/>
    </location>
</feature>
<evidence type="ECO:0000256" key="9">
    <source>
        <dbReference type="ARBA" id="ARBA00049010"/>
    </source>
</evidence>
<evidence type="ECO:0000256" key="8">
    <source>
        <dbReference type="ARBA" id="ARBA00047599"/>
    </source>
</evidence>
<evidence type="ECO:0000259" key="11">
    <source>
        <dbReference type="Pfam" id="PF07992"/>
    </source>
</evidence>
<dbReference type="Pfam" id="PF07992">
    <property type="entry name" value="Pyr_redox_2"/>
    <property type="match status" value="1"/>
</dbReference>
<name>A0A0C9V974_9AGAM</name>
<evidence type="ECO:0000256" key="1">
    <source>
        <dbReference type="ARBA" id="ARBA00005272"/>
    </source>
</evidence>
<dbReference type="SUPFAM" id="SSF51905">
    <property type="entry name" value="FAD/NAD(P)-binding domain"/>
    <property type="match status" value="2"/>
</dbReference>
<evidence type="ECO:0000256" key="10">
    <source>
        <dbReference type="SAM" id="Phobius"/>
    </source>
</evidence>
<keyword evidence="3" id="KW-0285">Flavoprotein</keyword>
<evidence type="ECO:0000313" key="13">
    <source>
        <dbReference type="EMBL" id="KIJ62209.1"/>
    </source>
</evidence>
<comment type="catalytic activity">
    <reaction evidence="9">
        <text>a ubiquinone + NADH + H(+) = a ubiquinol + NAD(+)</text>
        <dbReference type="Rhea" id="RHEA:23152"/>
        <dbReference type="Rhea" id="RHEA-COMP:9565"/>
        <dbReference type="Rhea" id="RHEA-COMP:9566"/>
        <dbReference type="ChEBI" id="CHEBI:15378"/>
        <dbReference type="ChEBI" id="CHEBI:16389"/>
        <dbReference type="ChEBI" id="CHEBI:17976"/>
        <dbReference type="ChEBI" id="CHEBI:57540"/>
        <dbReference type="ChEBI" id="CHEBI:57945"/>
    </reaction>
</comment>
<evidence type="ECO:0000259" key="12">
    <source>
        <dbReference type="Pfam" id="PF22366"/>
    </source>
</evidence>
<dbReference type="Gene3D" id="3.50.50.100">
    <property type="match status" value="1"/>
</dbReference>
<keyword evidence="14" id="KW-1185">Reference proteome</keyword>
<dbReference type="InterPro" id="IPR036188">
    <property type="entry name" value="FAD/NAD-bd_sf"/>
</dbReference>
<keyword evidence="6" id="KW-0560">Oxidoreductase</keyword>
<evidence type="ECO:0000256" key="5">
    <source>
        <dbReference type="ARBA" id="ARBA00022946"/>
    </source>
</evidence>
<dbReference type="HOGENOM" id="CLU_021377_1_0_1"/>
<gene>
    <name evidence="13" type="ORF">HYDPIDRAFT_94648</name>
</gene>
<feature type="non-terminal residue" evidence="13">
    <location>
        <position position="509"/>
    </location>
</feature>
<dbReference type="InterPro" id="IPR054585">
    <property type="entry name" value="NDH2-like_C"/>
</dbReference>
<dbReference type="EC" id="1.6.5.9" evidence="2"/>
<keyword evidence="10" id="KW-0812">Transmembrane</keyword>
<proteinExistence type="inferred from homology"/>
<evidence type="ECO:0000256" key="4">
    <source>
        <dbReference type="ARBA" id="ARBA00022827"/>
    </source>
</evidence>
<reference evidence="13 14" key="1">
    <citation type="submission" date="2014-04" db="EMBL/GenBank/DDBJ databases">
        <title>Evolutionary Origins and Diversification of the Mycorrhizal Mutualists.</title>
        <authorList>
            <consortium name="DOE Joint Genome Institute"/>
            <consortium name="Mycorrhizal Genomics Consortium"/>
            <person name="Kohler A."/>
            <person name="Kuo A."/>
            <person name="Nagy L.G."/>
            <person name="Floudas D."/>
            <person name="Copeland A."/>
            <person name="Barry K.W."/>
            <person name="Cichocki N."/>
            <person name="Veneault-Fourrey C."/>
            <person name="LaButti K."/>
            <person name="Lindquist E.A."/>
            <person name="Lipzen A."/>
            <person name="Lundell T."/>
            <person name="Morin E."/>
            <person name="Murat C."/>
            <person name="Riley R."/>
            <person name="Ohm R."/>
            <person name="Sun H."/>
            <person name="Tunlid A."/>
            <person name="Henrissat B."/>
            <person name="Grigoriev I.V."/>
            <person name="Hibbett D.S."/>
            <person name="Martin F."/>
        </authorList>
    </citation>
    <scope>NUCLEOTIDE SEQUENCE [LARGE SCALE GENOMIC DNA]</scope>
    <source>
        <strain evidence="13 14">MD-312</strain>
    </source>
</reference>
<dbReference type="InterPro" id="IPR023753">
    <property type="entry name" value="FAD/NAD-binding_dom"/>
</dbReference>
<evidence type="ECO:0000256" key="7">
    <source>
        <dbReference type="ARBA" id="ARBA00023027"/>
    </source>
</evidence>
<evidence type="ECO:0000256" key="2">
    <source>
        <dbReference type="ARBA" id="ARBA00012637"/>
    </source>
</evidence>
<keyword evidence="10" id="KW-1133">Transmembrane helix</keyword>
<evidence type="ECO:0000313" key="14">
    <source>
        <dbReference type="Proteomes" id="UP000053820"/>
    </source>
</evidence>
<dbReference type="PANTHER" id="PTHR43706:SF47">
    <property type="entry name" value="EXTERNAL NADH-UBIQUINONE OXIDOREDUCTASE 1, MITOCHONDRIAL-RELATED"/>
    <property type="match status" value="1"/>
</dbReference>